<reference evidence="10 11" key="1">
    <citation type="submission" date="2019-01" db="EMBL/GenBank/DDBJ databases">
        <title>Draft genomes of a novel of Aminipila strains.</title>
        <authorList>
            <person name="Ma S."/>
        </authorList>
    </citation>
    <scope>NUCLEOTIDE SEQUENCE [LARGE SCALE GENOMIC DNA]</scope>
    <source>
        <strain evidence="11">JN-39</strain>
    </source>
</reference>
<dbReference type="PRINTS" id="PR01264">
    <property type="entry name" value="MECHCHANNEL"/>
</dbReference>
<dbReference type="OrthoDB" id="9810350at2"/>
<proteinExistence type="inferred from homology"/>
<feature type="transmembrane region" description="Helical" evidence="9">
    <location>
        <begin position="20"/>
        <end position="41"/>
    </location>
</feature>
<dbReference type="GO" id="GO:0005886">
    <property type="term" value="C:plasma membrane"/>
    <property type="evidence" value="ECO:0007669"/>
    <property type="project" value="UniProtKB-SubCell"/>
</dbReference>
<dbReference type="Pfam" id="PF01741">
    <property type="entry name" value="MscL"/>
    <property type="match status" value="1"/>
</dbReference>
<evidence type="ECO:0000256" key="1">
    <source>
        <dbReference type="ARBA" id="ARBA00004141"/>
    </source>
</evidence>
<feature type="transmembrane region" description="Helical" evidence="9">
    <location>
        <begin position="76"/>
        <end position="100"/>
    </location>
</feature>
<keyword evidence="2 9" id="KW-0813">Transport</keyword>
<dbReference type="NCBIfam" id="NF001843">
    <property type="entry name" value="PRK00567.1-4"/>
    <property type="match status" value="1"/>
</dbReference>
<evidence type="ECO:0000256" key="5">
    <source>
        <dbReference type="ARBA" id="ARBA00022989"/>
    </source>
</evidence>
<evidence type="ECO:0000256" key="8">
    <source>
        <dbReference type="ARBA" id="ARBA00023303"/>
    </source>
</evidence>
<dbReference type="RefSeq" id="WP_128744805.1">
    <property type="nucleotide sequence ID" value="NZ_CP035281.1"/>
</dbReference>
<dbReference type="GO" id="GO:0008381">
    <property type="term" value="F:mechanosensitive monoatomic ion channel activity"/>
    <property type="evidence" value="ECO:0007669"/>
    <property type="project" value="UniProtKB-UniRule"/>
</dbReference>
<dbReference type="HAMAP" id="MF_00115">
    <property type="entry name" value="MscL"/>
    <property type="match status" value="1"/>
</dbReference>
<dbReference type="PANTHER" id="PTHR30266:SF2">
    <property type="entry name" value="LARGE-CONDUCTANCE MECHANOSENSITIVE CHANNEL"/>
    <property type="match status" value="1"/>
</dbReference>
<comment type="subunit">
    <text evidence="9">Homopentamer.</text>
</comment>
<evidence type="ECO:0000256" key="6">
    <source>
        <dbReference type="ARBA" id="ARBA00023065"/>
    </source>
</evidence>
<dbReference type="InterPro" id="IPR036019">
    <property type="entry name" value="MscL_channel"/>
</dbReference>
<gene>
    <name evidence="9 10" type="primary">mscL</name>
    <name evidence="10" type="ORF">EQM06_02280</name>
</gene>
<dbReference type="SUPFAM" id="SSF81330">
    <property type="entry name" value="Gated mechanosensitive channel"/>
    <property type="match status" value="1"/>
</dbReference>
<evidence type="ECO:0000256" key="3">
    <source>
        <dbReference type="ARBA" id="ARBA00022475"/>
    </source>
</evidence>
<keyword evidence="4 9" id="KW-0812">Transmembrane</keyword>
<evidence type="ECO:0000313" key="10">
    <source>
        <dbReference type="EMBL" id="QAT42151.1"/>
    </source>
</evidence>
<dbReference type="KEGG" id="amij:EQM06_02280"/>
<dbReference type="Gene3D" id="1.10.1200.120">
    <property type="entry name" value="Large-conductance mechanosensitive channel, MscL, domain 1"/>
    <property type="match status" value="1"/>
</dbReference>
<evidence type="ECO:0000256" key="4">
    <source>
        <dbReference type="ARBA" id="ARBA00022692"/>
    </source>
</evidence>
<keyword evidence="6 9" id="KW-0406">Ion transport</keyword>
<evidence type="ECO:0000313" key="11">
    <source>
        <dbReference type="Proteomes" id="UP000287601"/>
    </source>
</evidence>
<keyword evidence="8 9" id="KW-0407">Ion channel</keyword>
<organism evidence="10 11">
    <name type="scientific">Aminipila luticellarii</name>
    <dbReference type="NCBI Taxonomy" id="2507160"/>
    <lineage>
        <taxon>Bacteria</taxon>
        <taxon>Bacillati</taxon>
        <taxon>Bacillota</taxon>
        <taxon>Clostridia</taxon>
        <taxon>Peptostreptococcales</taxon>
        <taxon>Anaerovoracaceae</taxon>
        <taxon>Aminipila</taxon>
    </lineage>
</organism>
<sequence length="142" mass="15717">MNEKKGFITEFKEFISRGSVIDLAVGVIIGSAFTAIVTSLVNDIVMPIIGCILNGINFTDLKYVITPAAKDTAEAAIYYGNFIQSVVNFLLIALVIFMVIKGINTFHKKEEAQAEEPKPAEPSEDVVLLREIRDLLQEKKQL</sequence>
<keyword evidence="7 9" id="KW-0472">Membrane</keyword>
<comment type="function">
    <text evidence="9">Channel that opens in response to stretch forces in the membrane lipid bilayer. May participate in the regulation of osmotic pressure changes within the cell.</text>
</comment>
<comment type="similarity">
    <text evidence="9">Belongs to the MscL family.</text>
</comment>
<name>A0A410PT46_9FIRM</name>
<dbReference type="EMBL" id="CP035281">
    <property type="protein sequence ID" value="QAT42151.1"/>
    <property type="molecule type" value="Genomic_DNA"/>
</dbReference>
<accession>A0A410PT46</accession>
<keyword evidence="11" id="KW-1185">Reference proteome</keyword>
<dbReference type="PANTHER" id="PTHR30266">
    <property type="entry name" value="MECHANOSENSITIVE CHANNEL MSCL"/>
    <property type="match status" value="1"/>
</dbReference>
<comment type="subcellular location">
    <subcellularLocation>
        <location evidence="9">Cell membrane</location>
        <topology evidence="9">Multi-pass membrane protein</topology>
    </subcellularLocation>
    <subcellularLocation>
        <location evidence="1">Membrane</location>
        <topology evidence="1">Multi-pass membrane protein</topology>
    </subcellularLocation>
</comment>
<protein>
    <recommendedName>
        <fullName evidence="9">Large-conductance mechanosensitive channel</fullName>
    </recommendedName>
</protein>
<dbReference type="AlphaFoldDB" id="A0A410PT46"/>
<dbReference type="InterPro" id="IPR037673">
    <property type="entry name" value="MSC/AndL"/>
</dbReference>
<evidence type="ECO:0000256" key="7">
    <source>
        <dbReference type="ARBA" id="ARBA00023136"/>
    </source>
</evidence>
<keyword evidence="3 9" id="KW-1003">Cell membrane</keyword>
<evidence type="ECO:0000256" key="9">
    <source>
        <dbReference type="HAMAP-Rule" id="MF_00115"/>
    </source>
</evidence>
<dbReference type="Proteomes" id="UP000287601">
    <property type="component" value="Chromosome"/>
</dbReference>
<keyword evidence="5 9" id="KW-1133">Transmembrane helix</keyword>
<dbReference type="InterPro" id="IPR001185">
    <property type="entry name" value="MS_channel"/>
</dbReference>
<dbReference type="NCBIfam" id="TIGR00220">
    <property type="entry name" value="mscL"/>
    <property type="match status" value="1"/>
</dbReference>
<evidence type="ECO:0000256" key="2">
    <source>
        <dbReference type="ARBA" id="ARBA00022448"/>
    </source>
</evidence>